<gene>
    <name evidence="2" type="ORF">HF999_21890</name>
</gene>
<keyword evidence="3" id="KW-1185">Reference proteome</keyword>
<dbReference type="Proteomes" id="UP000582646">
    <property type="component" value="Unassembled WGS sequence"/>
</dbReference>
<reference evidence="2 3" key="1">
    <citation type="submission" date="2020-04" db="EMBL/GenBank/DDBJ databases">
        <title>MicrobeNet Type strains.</title>
        <authorList>
            <person name="Nicholson A.C."/>
        </authorList>
    </citation>
    <scope>NUCLEOTIDE SEQUENCE [LARGE SCALE GENOMIC DNA]</scope>
    <source>
        <strain evidence="2 3">DSM 44113</strain>
    </source>
</reference>
<organism evidence="2 3">
    <name type="scientific">Tsukamurella spumae</name>
    <dbReference type="NCBI Taxonomy" id="44753"/>
    <lineage>
        <taxon>Bacteria</taxon>
        <taxon>Bacillati</taxon>
        <taxon>Actinomycetota</taxon>
        <taxon>Actinomycetes</taxon>
        <taxon>Mycobacteriales</taxon>
        <taxon>Tsukamurellaceae</taxon>
        <taxon>Tsukamurella</taxon>
    </lineage>
</organism>
<protein>
    <submittedName>
        <fullName evidence="2">Uncharacterized protein</fullName>
    </submittedName>
</protein>
<evidence type="ECO:0000313" key="2">
    <source>
        <dbReference type="EMBL" id="NKY21006.1"/>
    </source>
</evidence>
<evidence type="ECO:0000313" key="3">
    <source>
        <dbReference type="Proteomes" id="UP000582646"/>
    </source>
</evidence>
<feature type="compositionally biased region" description="Pro residues" evidence="1">
    <location>
        <begin position="30"/>
        <end position="51"/>
    </location>
</feature>
<name>A0A846X9A0_9ACTN</name>
<sequence>MNGPRRRPSNRQRVEDYYGVHETGIGARPAPAPADPAVPPAPPAVPPAPAG</sequence>
<evidence type="ECO:0000256" key="1">
    <source>
        <dbReference type="SAM" id="MobiDB-lite"/>
    </source>
</evidence>
<feature type="region of interest" description="Disordered" evidence="1">
    <location>
        <begin position="22"/>
        <end position="51"/>
    </location>
</feature>
<proteinExistence type="predicted"/>
<accession>A0A846X9A0</accession>
<dbReference type="AlphaFoldDB" id="A0A846X9A0"/>
<feature type="non-terminal residue" evidence="2">
    <location>
        <position position="51"/>
    </location>
</feature>
<dbReference type="EMBL" id="JAAXOQ010000058">
    <property type="protein sequence ID" value="NKY21006.1"/>
    <property type="molecule type" value="Genomic_DNA"/>
</dbReference>
<comment type="caution">
    <text evidence="2">The sequence shown here is derived from an EMBL/GenBank/DDBJ whole genome shotgun (WGS) entry which is preliminary data.</text>
</comment>